<dbReference type="Gene3D" id="1.20.272.10">
    <property type="match status" value="1"/>
</dbReference>
<protein>
    <recommendedName>
        <fullName evidence="2">DNA polymerase III subunit delta</fullName>
        <ecNumber evidence="1">2.7.7.7</ecNumber>
    </recommendedName>
</protein>
<keyword evidence="4" id="KW-0548">Nucleotidyltransferase</keyword>
<keyword evidence="12" id="KW-1185">Reference proteome</keyword>
<evidence type="ECO:0000256" key="1">
    <source>
        <dbReference type="ARBA" id="ARBA00012417"/>
    </source>
</evidence>
<dbReference type="PANTHER" id="PTHR34388:SF1">
    <property type="entry name" value="DNA POLYMERASE III SUBUNIT DELTA"/>
    <property type="match status" value="1"/>
</dbReference>
<name>A0A343JDS6_9CLOT</name>
<comment type="catalytic activity">
    <reaction evidence="8">
        <text>DNA(n) + a 2'-deoxyribonucleoside 5'-triphosphate = DNA(n+1) + diphosphate</text>
        <dbReference type="Rhea" id="RHEA:22508"/>
        <dbReference type="Rhea" id="RHEA-COMP:17339"/>
        <dbReference type="Rhea" id="RHEA-COMP:17340"/>
        <dbReference type="ChEBI" id="CHEBI:33019"/>
        <dbReference type="ChEBI" id="CHEBI:61560"/>
        <dbReference type="ChEBI" id="CHEBI:173112"/>
        <dbReference type="EC" id="2.7.7.7"/>
    </reaction>
</comment>
<dbReference type="AlphaFoldDB" id="A0A343JDS6"/>
<evidence type="ECO:0000259" key="9">
    <source>
        <dbReference type="Pfam" id="PF06144"/>
    </source>
</evidence>
<dbReference type="InterPro" id="IPR027417">
    <property type="entry name" value="P-loop_NTPase"/>
</dbReference>
<evidence type="ECO:0000256" key="8">
    <source>
        <dbReference type="ARBA" id="ARBA00049244"/>
    </source>
</evidence>
<dbReference type="Pfam" id="PF06144">
    <property type="entry name" value="DNA_pol3_delta"/>
    <property type="match status" value="1"/>
</dbReference>
<accession>A0A343JDS6</accession>
<dbReference type="GO" id="GO:0006261">
    <property type="term" value="P:DNA-templated DNA replication"/>
    <property type="evidence" value="ECO:0007669"/>
    <property type="project" value="TreeGrafter"/>
</dbReference>
<organism evidence="11 12">
    <name type="scientific">Clostridium isatidis</name>
    <dbReference type="NCBI Taxonomy" id="182773"/>
    <lineage>
        <taxon>Bacteria</taxon>
        <taxon>Bacillati</taxon>
        <taxon>Bacillota</taxon>
        <taxon>Clostridia</taxon>
        <taxon>Eubacteriales</taxon>
        <taxon>Clostridiaceae</taxon>
        <taxon>Clostridium</taxon>
    </lineage>
</organism>
<evidence type="ECO:0000256" key="6">
    <source>
        <dbReference type="ARBA" id="ARBA00022932"/>
    </source>
</evidence>
<comment type="similarity">
    <text evidence="7">Belongs to the DNA polymerase HolA subunit family.</text>
</comment>
<dbReference type="SUPFAM" id="SSF48019">
    <property type="entry name" value="post-AAA+ oligomerization domain-like"/>
    <property type="match status" value="1"/>
</dbReference>
<evidence type="ECO:0000256" key="7">
    <source>
        <dbReference type="ARBA" id="ARBA00034754"/>
    </source>
</evidence>
<keyword evidence="5" id="KW-0235">DNA replication</keyword>
<dbReference type="InterPro" id="IPR048466">
    <property type="entry name" value="DNA_pol3_delta-like_C"/>
</dbReference>
<gene>
    <name evidence="11" type="ORF">BEN51_09380</name>
</gene>
<dbReference type="InterPro" id="IPR005790">
    <property type="entry name" value="DNA_polIII_delta"/>
</dbReference>
<keyword evidence="3" id="KW-0808">Transferase</keyword>
<feature type="domain" description="DNA polymerase III delta subunit-like C-terminal" evidence="10">
    <location>
        <begin position="219"/>
        <end position="338"/>
    </location>
</feature>
<evidence type="ECO:0000256" key="5">
    <source>
        <dbReference type="ARBA" id="ARBA00022705"/>
    </source>
</evidence>
<dbReference type="GO" id="GO:0003887">
    <property type="term" value="F:DNA-directed DNA polymerase activity"/>
    <property type="evidence" value="ECO:0007669"/>
    <property type="project" value="UniProtKB-KW"/>
</dbReference>
<dbReference type="PANTHER" id="PTHR34388">
    <property type="entry name" value="DNA POLYMERASE III SUBUNIT DELTA"/>
    <property type="match status" value="1"/>
</dbReference>
<dbReference type="SUPFAM" id="SSF52540">
    <property type="entry name" value="P-loop containing nucleoside triphosphate hydrolases"/>
    <property type="match status" value="1"/>
</dbReference>
<feature type="domain" description="DNA polymerase III delta N-terminal" evidence="9">
    <location>
        <begin position="20"/>
        <end position="146"/>
    </location>
</feature>
<dbReference type="EMBL" id="CP016786">
    <property type="protein sequence ID" value="ASW43684.1"/>
    <property type="molecule type" value="Genomic_DNA"/>
</dbReference>
<evidence type="ECO:0000313" key="12">
    <source>
        <dbReference type="Proteomes" id="UP000264883"/>
    </source>
</evidence>
<dbReference type="Proteomes" id="UP000264883">
    <property type="component" value="Chromosome"/>
</dbReference>
<evidence type="ECO:0000256" key="2">
    <source>
        <dbReference type="ARBA" id="ARBA00017703"/>
    </source>
</evidence>
<evidence type="ECO:0000256" key="3">
    <source>
        <dbReference type="ARBA" id="ARBA00022679"/>
    </source>
</evidence>
<reference evidence="11 12" key="1">
    <citation type="submission" date="2016-08" db="EMBL/GenBank/DDBJ databases">
        <title>Complete Genome Sequence Of The Indigo Reducing Clostridium isatidis DSM15098.</title>
        <authorList>
            <person name="Little G.T."/>
            <person name="Minton N.P."/>
        </authorList>
    </citation>
    <scope>NUCLEOTIDE SEQUENCE [LARGE SCALE GENOMIC DNA]</scope>
    <source>
        <strain evidence="11 12">DSM 15098</strain>
    </source>
</reference>
<dbReference type="EC" id="2.7.7.7" evidence="1"/>
<evidence type="ECO:0000313" key="11">
    <source>
        <dbReference type="EMBL" id="ASW43684.1"/>
    </source>
</evidence>
<evidence type="ECO:0000256" key="4">
    <source>
        <dbReference type="ARBA" id="ARBA00022695"/>
    </source>
</evidence>
<dbReference type="KEGG" id="cia:BEN51_09380"/>
<proteinExistence type="inferred from homology"/>
<dbReference type="GO" id="GO:0003677">
    <property type="term" value="F:DNA binding"/>
    <property type="evidence" value="ECO:0007669"/>
    <property type="project" value="InterPro"/>
</dbReference>
<dbReference type="InterPro" id="IPR008921">
    <property type="entry name" value="DNA_pol3_clamp-load_cplx_C"/>
</dbReference>
<dbReference type="RefSeq" id="WP_119865818.1">
    <property type="nucleotide sequence ID" value="NZ_CP016786.1"/>
</dbReference>
<sequence>MIDFDALEEEIKKGKINNSYIFCGLDEELIKEGVNLVVNSVVDKSMKDLNYIRLDGLNINYDEILNACETMPFMGEKKAVVIYRAEFLKEKTDSSNSKLYKEIEKYLKDIPPYTILIMYYLFNDKRDTAKKNKKLVSLDKISKVVHFDRLKKDRYYKKVEEVFKKRGKEIKKIEARYFAEKVPNNFDIINREADKIIAYTEGKEITKKDIDKLVLKSSEDDIFDLIDLISLRKAERAIDLLDELLFKSDQHMLIITNIENHFKRLYEIKVLKNKGHNIGSIASKYKLPTFICEKLVNQSNKFSFNQLKEILDICLKTEISLKSSSNDKTMELELMLFNIFMVK</sequence>
<evidence type="ECO:0000259" key="10">
    <source>
        <dbReference type="Pfam" id="PF21694"/>
    </source>
</evidence>
<dbReference type="InterPro" id="IPR010372">
    <property type="entry name" value="DNA_pol3_delta_N"/>
</dbReference>
<dbReference type="Gene3D" id="3.40.50.300">
    <property type="entry name" value="P-loop containing nucleotide triphosphate hydrolases"/>
    <property type="match status" value="1"/>
</dbReference>
<keyword evidence="6" id="KW-0239">DNA-directed DNA polymerase</keyword>
<dbReference type="GO" id="GO:0009360">
    <property type="term" value="C:DNA polymerase III complex"/>
    <property type="evidence" value="ECO:0007669"/>
    <property type="project" value="InterPro"/>
</dbReference>
<dbReference type="NCBIfam" id="TIGR01128">
    <property type="entry name" value="holA"/>
    <property type="match status" value="1"/>
</dbReference>
<dbReference type="OrthoDB" id="9775929at2"/>
<dbReference type="Pfam" id="PF21694">
    <property type="entry name" value="DNA_pol3_delta_C"/>
    <property type="match status" value="1"/>
</dbReference>
<dbReference type="Gene3D" id="1.10.8.60">
    <property type="match status" value="1"/>
</dbReference>